<evidence type="ECO:0000256" key="3">
    <source>
        <dbReference type="ARBA" id="ARBA00022630"/>
    </source>
</evidence>
<evidence type="ECO:0000313" key="7">
    <source>
        <dbReference type="Proteomes" id="UP001147700"/>
    </source>
</evidence>
<keyword evidence="3" id="KW-0285">Flavoprotein</keyword>
<evidence type="ECO:0000256" key="2">
    <source>
        <dbReference type="ARBA" id="ARBA00010790"/>
    </source>
</evidence>
<reference evidence="6" key="1">
    <citation type="submission" date="2022-10" db="EMBL/GenBank/DDBJ databases">
        <title>The WGS of Solirubrobacter sp. CPCC 204708.</title>
        <authorList>
            <person name="Jiang Z."/>
        </authorList>
    </citation>
    <scope>NUCLEOTIDE SEQUENCE</scope>
    <source>
        <strain evidence="6">CPCC 204708</strain>
    </source>
</reference>
<keyword evidence="7" id="KW-1185">Reference proteome</keyword>
<dbReference type="PANTHER" id="PTHR47470">
    <property type="entry name" value="CHOLESTEROL OXIDASE"/>
    <property type="match status" value="1"/>
</dbReference>
<comment type="caution">
    <text evidence="6">The sequence shown here is derived from an EMBL/GenBank/DDBJ whole genome shotgun (WGS) entry which is preliminary data.</text>
</comment>
<comment type="similarity">
    <text evidence="2">Belongs to the GMC oxidoreductase family.</text>
</comment>
<evidence type="ECO:0000256" key="5">
    <source>
        <dbReference type="ARBA" id="ARBA00023002"/>
    </source>
</evidence>
<comment type="cofactor">
    <cofactor evidence="1">
        <name>FAD</name>
        <dbReference type="ChEBI" id="CHEBI:57692"/>
    </cofactor>
</comment>
<evidence type="ECO:0000256" key="1">
    <source>
        <dbReference type="ARBA" id="ARBA00001974"/>
    </source>
</evidence>
<evidence type="ECO:0000313" key="6">
    <source>
        <dbReference type="EMBL" id="MDA0139286.1"/>
    </source>
</evidence>
<dbReference type="RefSeq" id="WP_202956598.1">
    <property type="nucleotide sequence ID" value="NZ_JAPCID010000023.1"/>
</dbReference>
<organism evidence="6 7">
    <name type="scientific">Solirubrobacter deserti</name>
    <dbReference type="NCBI Taxonomy" id="2282478"/>
    <lineage>
        <taxon>Bacteria</taxon>
        <taxon>Bacillati</taxon>
        <taxon>Actinomycetota</taxon>
        <taxon>Thermoleophilia</taxon>
        <taxon>Solirubrobacterales</taxon>
        <taxon>Solirubrobacteraceae</taxon>
        <taxon>Solirubrobacter</taxon>
    </lineage>
</organism>
<name>A0ABT4RL50_9ACTN</name>
<dbReference type="EMBL" id="JAPCID010000023">
    <property type="protein sequence ID" value="MDA0139286.1"/>
    <property type="molecule type" value="Genomic_DNA"/>
</dbReference>
<dbReference type="InterPro" id="IPR052542">
    <property type="entry name" value="Cholesterol_Oxidase"/>
</dbReference>
<dbReference type="PANTHER" id="PTHR47470:SF1">
    <property type="entry name" value="FAD-DEPENDENT OXIDOREDUCTASE 2 FAD BINDING DOMAIN-CONTAINING PROTEIN"/>
    <property type="match status" value="1"/>
</dbReference>
<sequence length="213" mass="23287">MSSSVRFTEEMLGHITFGETDFARGARPDGEGAAAFMFHLTIEVADVNHFGNDPLRAADARGWVHCDALGGQLPVVNGWFNLFVDQDGKPGVKHMLYRLWFYDGVGHPLTMIGHKVVANDGGFDLWKDTTTLFTRVLRGHVPEGADESAEIVGSGIIIIRMRDFAKQLTTFRASGPGLGAQLGALVKFGVIFVQQLAQVYLRRGSRKRVAAQG</sequence>
<proteinExistence type="inferred from homology"/>
<dbReference type="Proteomes" id="UP001147700">
    <property type="component" value="Unassembled WGS sequence"/>
</dbReference>
<keyword evidence="4" id="KW-0274">FAD</keyword>
<gene>
    <name evidence="6" type="ORF">OJ962_17420</name>
</gene>
<protein>
    <submittedName>
        <fullName evidence="6">Uncharacterized protein</fullName>
    </submittedName>
</protein>
<accession>A0ABT4RL50</accession>
<keyword evidence="5" id="KW-0560">Oxidoreductase</keyword>
<evidence type="ECO:0000256" key="4">
    <source>
        <dbReference type="ARBA" id="ARBA00022827"/>
    </source>
</evidence>